<dbReference type="InParanoid" id="A0A2K1QSD2"/>
<dbReference type="STRING" id="2082308.A0A2K1QSD2"/>
<evidence type="ECO:0000313" key="2">
    <source>
        <dbReference type="EMBL" id="PNS17889.1"/>
    </source>
</evidence>
<evidence type="ECO:0000256" key="1">
    <source>
        <dbReference type="SAM" id="MobiDB-lite"/>
    </source>
</evidence>
<evidence type="ECO:0008006" key="4">
    <source>
        <dbReference type="Google" id="ProtNLM"/>
    </source>
</evidence>
<accession>A0A2K1QSD2</accession>
<dbReference type="Proteomes" id="UP000243797">
    <property type="component" value="Unassembled WGS sequence"/>
</dbReference>
<gene>
    <name evidence="2" type="ORF">CAC42_3848</name>
</gene>
<comment type="caution">
    <text evidence="2">The sequence shown here is derived from an EMBL/GenBank/DDBJ whole genome shotgun (WGS) entry which is preliminary data.</text>
</comment>
<feature type="region of interest" description="Disordered" evidence="1">
    <location>
        <begin position="373"/>
        <end position="399"/>
    </location>
</feature>
<dbReference type="AlphaFoldDB" id="A0A2K1QSD2"/>
<dbReference type="EMBL" id="NKHZ01000047">
    <property type="protein sequence ID" value="PNS17889.1"/>
    <property type="molecule type" value="Genomic_DNA"/>
</dbReference>
<proteinExistence type="predicted"/>
<dbReference type="PANTHER" id="PTHR37015">
    <property type="entry name" value="REVERSE TRANSCRIPTASE DOMAIN-CONTAINING PROTEIN"/>
    <property type="match status" value="1"/>
</dbReference>
<organism evidence="2 3">
    <name type="scientific">Sphaceloma murrayae</name>
    <dbReference type="NCBI Taxonomy" id="2082308"/>
    <lineage>
        <taxon>Eukaryota</taxon>
        <taxon>Fungi</taxon>
        <taxon>Dikarya</taxon>
        <taxon>Ascomycota</taxon>
        <taxon>Pezizomycotina</taxon>
        <taxon>Dothideomycetes</taxon>
        <taxon>Dothideomycetidae</taxon>
        <taxon>Myriangiales</taxon>
        <taxon>Elsinoaceae</taxon>
        <taxon>Sphaceloma</taxon>
    </lineage>
</organism>
<keyword evidence="3" id="KW-1185">Reference proteome</keyword>
<dbReference type="OrthoDB" id="74545at2759"/>
<evidence type="ECO:0000313" key="3">
    <source>
        <dbReference type="Proteomes" id="UP000243797"/>
    </source>
</evidence>
<name>A0A2K1QSD2_9PEZI</name>
<reference evidence="2 3" key="1">
    <citation type="submission" date="2017-06" db="EMBL/GenBank/DDBJ databases">
        <title>Draft genome sequence of a variant of Elsinoe murrayae.</title>
        <authorList>
            <person name="Cheng Q."/>
        </authorList>
    </citation>
    <scope>NUCLEOTIDE SEQUENCE [LARGE SCALE GENOMIC DNA]</scope>
    <source>
        <strain evidence="2 3">CQ-2017a</strain>
    </source>
</reference>
<sequence length="885" mass="100439">MATAVLQHVTKKKLAKLRDQQTKFSKNTAALLDFDDKDSLEYSRRLLDGIKKMDLANPGLSLANVELFLKQAEHDASVPSKTIAQWRAQLEKVLSVRSDNFAFASLYGQLVTEWLEKPNEANRQLSDSSAKDDGFEPVGREEMHKQRQTWESIVFSDRARVDLDALKTFLSGLFGTDKPAVDAADVTPFDRLRKRMKRFSVRPLTTTTLKASINGVIRSDLFAGDKRDALLDLKERESVLEEVVDVLNMSLKPLQDWTWEQAAIPIIQRRQVNGKYRFFMDEELHQALLVHYIGALMASHAKDALTTFRSEAWSTTSKTKMSPEDIKRRAYYLQETQARHRMGDHTVNLNKPGQSIETLREVEFADQYFLTQMPGGIEDGTRDYNGDDDEEDDSKGKTPVELKQELMELLTVDMLLGLEVQGEFCVFQSDFTWFGPSLPHATILAVLRFFGFKDYIISFCQAFLETPLVFAQDGPDAVPNTRKAGAPMSHALSDVFGELILFCLDFAVNRATQGQKLYRMHDDLWFWGSPKDAQTAWQVIQEFTAVTGLELNEDKTGSVTVTTTGSTPNSGLIPSGPIKWGFLVLSPTTRKWEIDLAQVHDHIAELRLQLEACNSVFSFVQAWNSYVSRFFTTNFGRASHCHGPSHLRSVISTFELIQRELFPSGSVTAHIKSMISTRFDIPTSSIPTGFLYFPTELGGLDLRNPFIPLLSRLHEKPRVSTESQSLQELENAASNSLEPAERLRLAYLRDKHDYDRARARFDRDKATLASVDGWAPAPGEPFFSFEEYTRFRTETSFHLLTEAEKLRRQPGEVTIAQEEGMSVYVDRVRVRMGATWWNKGYNRWIVGLYGPEMVEVFGGLEVGDRELLPVGLVRMLKGEKVRWRG</sequence>
<dbReference type="PANTHER" id="PTHR37015:SF2">
    <property type="entry name" value="REVERSE TRANSCRIPTASE DOMAIN-CONTAINING PROTEIN"/>
    <property type="match status" value="1"/>
</dbReference>
<protein>
    <recommendedName>
        <fullName evidence="4">Reverse transcriptase domain-containing protein</fullName>
    </recommendedName>
</protein>